<dbReference type="GO" id="GO:0005886">
    <property type="term" value="C:plasma membrane"/>
    <property type="evidence" value="ECO:0007669"/>
    <property type="project" value="TreeGrafter"/>
</dbReference>
<gene>
    <name evidence="5" type="ORF">A9B99_07570</name>
</gene>
<dbReference type="InterPro" id="IPR003593">
    <property type="entry name" value="AAA+_ATPase"/>
</dbReference>
<dbReference type="STRING" id="1691903.A9B99_07570"/>
<evidence type="ECO:0000256" key="3">
    <source>
        <dbReference type="ARBA" id="ARBA00022840"/>
    </source>
</evidence>
<dbReference type="SMART" id="SM00382">
    <property type="entry name" value="AAA"/>
    <property type="match status" value="1"/>
</dbReference>
<dbReference type="Pfam" id="PF00005">
    <property type="entry name" value="ABC_tran"/>
    <property type="match status" value="1"/>
</dbReference>
<evidence type="ECO:0000313" key="5">
    <source>
        <dbReference type="EMBL" id="OAT77155.1"/>
    </source>
</evidence>
<keyword evidence="1" id="KW-0813">Transport</keyword>
<evidence type="ECO:0000313" key="6">
    <source>
        <dbReference type="Proteomes" id="UP000078225"/>
    </source>
</evidence>
<evidence type="ECO:0000256" key="2">
    <source>
        <dbReference type="ARBA" id="ARBA00022741"/>
    </source>
</evidence>
<dbReference type="InterPro" id="IPR003439">
    <property type="entry name" value="ABC_transporter-like_ATP-bd"/>
</dbReference>
<protein>
    <submittedName>
        <fullName evidence="5">ABC transporter ATP-binding protein</fullName>
    </submittedName>
</protein>
<proteinExistence type="predicted"/>
<dbReference type="InterPro" id="IPR017871">
    <property type="entry name" value="ABC_transporter-like_CS"/>
</dbReference>
<dbReference type="OrthoDB" id="9805514at2"/>
<dbReference type="GO" id="GO:0016887">
    <property type="term" value="F:ATP hydrolysis activity"/>
    <property type="evidence" value="ECO:0007669"/>
    <property type="project" value="InterPro"/>
</dbReference>
<evidence type="ECO:0000256" key="1">
    <source>
        <dbReference type="ARBA" id="ARBA00022448"/>
    </source>
</evidence>
<dbReference type="InterPro" id="IPR051120">
    <property type="entry name" value="ABC_AA/LPS_Transport"/>
</dbReference>
<accession>A0A1B7L4G3</accession>
<organism evidence="5 6">
    <name type="scientific">Mangrovibacter phragmitis</name>
    <dbReference type="NCBI Taxonomy" id="1691903"/>
    <lineage>
        <taxon>Bacteria</taxon>
        <taxon>Pseudomonadati</taxon>
        <taxon>Pseudomonadota</taxon>
        <taxon>Gammaproteobacteria</taxon>
        <taxon>Enterobacterales</taxon>
        <taxon>Enterobacteriaceae</taxon>
        <taxon>Mangrovibacter</taxon>
    </lineage>
</organism>
<feature type="domain" description="ABC transporter" evidence="4">
    <location>
        <begin position="5"/>
        <end position="250"/>
    </location>
</feature>
<dbReference type="InterPro" id="IPR027417">
    <property type="entry name" value="P-loop_NTPase"/>
</dbReference>
<dbReference type="GO" id="GO:0005524">
    <property type="term" value="F:ATP binding"/>
    <property type="evidence" value="ECO:0007669"/>
    <property type="project" value="UniProtKB-KW"/>
</dbReference>
<keyword evidence="2" id="KW-0547">Nucleotide-binding</keyword>
<dbReference type="AlphaFoldDB" id="A0A1B7L4G3"/>
<dbReference type="PROSITE" id="PS50893">
    <property type="entry name" value="ABC_TRANSPORTER_2"/>
    <property type="match status" value="1"/>
</dbReference>
<reference evidence="6" key="1">
    <citation type="submission" date="2016-05" db="EMBL/GenBank/DDBJ databases">
        <authorList>
            <person name="Behera P."/>
            <person name="Vaishampayan P."/>
            <person name="Singh N."/>
            <person name="Raina V."/>
            <person name="Suar M."/>
            <person name="Pattnaik A."/>
            <person name="Rastogi G."/>
        </authorList>
    </citation>
    <scope>NUCLEOTIDE SEQUENCE [LARGE SCALE GENOMIC DNA]</scope>
    <source>
        <strain evidence="6">MP23</strain>
    </source>
</reference>
<evidence type="ECO:0000259" key="4">
    <source>
        <dbReference type="PROSITE" id="PS50893"/>
    </source>
</evidence>
<dbReference type="RefSeq" id="WP_064597811.1">
    <property type="nucleotide sequence ID" value="NZ_CP134782.1"/>
</dbReference>
<dbReference type="PANTHER" id="PTHR45772">
    <property type="entry name" value="CONSERVED COMPONENT OF ABC TRANSPORTER FOR NATURAL AMINO ACIDS-RELATED"/>
    <property type="match status" value="1"/>
</dbReference>
<dbReference type="Gene3D" id="3.40.50.300">
    <property type="entry name" value="P-loop containing nucleotide triphosphate hydrolases"/>
    <property type="match status" value="1"/>
</dbReference>
<name>A0A1B7L4G3_9ENTR</name>
<comment type="caution">
    <text evidence="5">The sequence shown here is derived from an EMBL/GenBank/DDBJ whole genome shotgun (WGS) entry which is preliminary data.</text>
</comment>
<keyword evidence="3 5" id="KW-0067">ATP-binding</keyword>
<sequence>MTHLLEVAGVSKAFGGNQVLSSVSFNVVKGEILGLLGPNGSGKSTLLNTISGFTRPDGGSITFNGRPIARMASHRIIQTGIARTFQLPVMPEKMSVMEVVMAAGTRQHGLINGLLGLASGRKAEQEDKARASELLDTLLLTKVKDLPAAALSGGQKKLLGIACALMGNPALLMLDEPMAGVHPQLRQELVETLVRLSQQGISLLVIEHDMHFINTLCQRCIVLDRGQIVASCRPDELAENQQVLDAYLGRSTATLQEAV</sequence>
<dbReference type="SUPFAM" id="SSF52540">
    <property type="entry name" value="P-loop containing nucleoside triphosphate hydrolases"/>
    <property type="match status" value="1"/>
</dbReference>
<keyword evidence="6" id="KW-1185">Reference proteome</keyword>
<dbReference type="Proteomes" id="UP000078225">
    <property type="component" value="Unassembled WGS sequence"/>
</dbReference>
<dbReference type="EMBL" id="LYRP01000012">
    <property type="protein sequence ID" value="OAT77155.1"/>
    <property type="molecule type" value="Genomic_DNA"/>
</dbReference>
<dbReference type="PROSITE" id="PS00211">
    <property type="entry name" value="ABC_TRANSPORTER_1"/>
    <property type="match status" value="1"/>
</dbReference>
<dbReference type="CDD" id="cd03219">
    <property type="entry name" value="ABC_Mj1267_LivG_branched"/>
    <property type="match status" value="1"/>
</dbReference>